<dbReference type="SMART" id="SM00849">
    <property type="entry name" value="Lactamase_B"/>
    <property type="match status" value="1"/>
</dbReference>
<dbReference type="AlphaFoldDB" id="A0A382MHR8"/>
<sequence length="351" mass="38421">MKSVSDDLFCWSVFHEVRQLDFNGHLWVRAEGNVLVDPVPMIESDLAQLDSLGGAAVIVVTNRDHQREAAAFRERTGARIVVHASDAPLLECAVDDRLADGDEIVPGLIAVHMGTGGKSPGEIALYWPDRGMVLAGDLVVGAPVGRLSLLMDDKLEDPAAAALACRKLLALDFDTMLVGDGHSIVGGAREHLLRCLEARADIYINRIHAGDVEWTPLRDRDGYHCDSREIDALIGARRLGYRLIRLPPGQSSCPFHLHHKTEELFVVTEGECTLRTDRGEWSVTAGDYIAFPPGPTGVHKFSNNSSADCVLLAVGEQLDDDVCEYPDSDKVNVLALPGERIFRRPEAVGYW</sequence>
<dbReference type="SUPFAM" id="SSF51182">
    <property type="entry name" value="RmlC-like cupins"/>
    <property type="match status" value="1"/>
</dbReference>
<dbReference type="Gene3D" id="3.60.15.10">
    <property type="entry name" value="Ribonuclease Z/Hydroxyacylglutathione hydrolase-like"/>
    <property type="match status" value="1"/>
</dbReference>
<dbReference type="Pfam" id="PF07883">
    <property type="entry name" value="Cupin_2"/>
    <property type="match status" value="1"/>
</dbReference>
<dbReference type="InterPro" id="IPR001279">
    <property type="entry name" value="Metallo-B-lactamas"/>
</dbReference>
<dbReference type="EMBL" id="UINC01092874">
    <property type="protein sequence ID" value="SVC46831.1"/>
    <property type="molecule type" value="Genomic_DNA"/>
</dbReference>
<evidence type="ECO:0000256" key="1">
    <source>
        <dbReference type="ARBA" id="ARBA00022723"/>
    </source>
</evidence>
<feature type="domain" description="Metallo-beta-lactamase" evidence="2">
    <location>
        <begin position="24"/>
        <end position="182"/>
    </location>
</feature>
<keyword evidence="1" id="KW-0479">Metal-binding</keyword>
<protein>
    <recommendedName>
        <fullName evidence="2">Metallo-beta-lactamase domain-containing protein</fullName>
    </recommendedName>
</protein>
<dbReference type="InterPro" id="IPR013096">
    <property type="entry name" value="Cupin_2"/>
</dbReference>
<dbReference type="InterPro" id="IPR014710">
    <property type="entry name" value="RmlC-like_jellyroll"/>
</dbReference>
<dbReference type="CDD" id="cd02224">
    <property type="entry name" value="cupin_SPO2919-like"/>
    <property type="match status" value="1"/>
</dbReference>
<reference evidence="3" key="1">
    <citation type="submission" date="2018-05" db="EMBL/GenBank/DDBJ databases">
        <authorList>
            <person name="Lanie J.A."/>
            <person name="Ng W.-L."/>
            <person name="Kazmierczak K.M."/>
            <person name="Andrzejewski T.M."/>
            <person name="Davidsen T.M."/>
            <person name="Wayne K.J."/>
            <person name="Tettelin H."/>
            <person name="Glass J.I."/>
            <person name="Rusch D."/>
            <person name="Podicherti R."/>
            <person name="Tsui H.-C.T."/>
            <person name="Winkler M.E."/>
        </authorList>
    </citation>
    <scope>NUCLEOTIDE SEQUENCE</scope>
</reference>
<dbReference type="PANTHER" id="PTHR35848">
    <property type="entry name" value="OXALATE-BINDING PROTEIN"/>
    <property type="match status" value="1"/>
</dbReference>
<dbReference type="InterPro" id="IPR051610">
    <property type="entry name" value="GPI/OXD"/>
</dbReference>
<organism evidence="3">
    <name type="scientific">marine metagenome</name>
    <dbReference type="NCBI Taxonomy" id="408172"/>
    <lineage>
        <taxon>unclassified sequences</taxon>
        <taxon>metagenomes</taxon>
        <taxon>ecological metagenomes</taxon>
    </lineage>
</organism>
<dbReference type="Gene3D" id="2.60.120.10">
    <property type="entry name" value="Jelly Rolls"/>
    <property type="match status" value="1"/>
</dbReference>
<dbReference type="Pfam" id="PF14597">
    <property type="entry name" value="Lactamase_B_5"/>
    <property type="match status" value="1"/>
</dbReference>
<proteinExistence type="predicted"/>
<feature type="non-terminal residue" evidence="3">
    <location>
        <position position="351"/>
    </location>
</feature>
<dbReference type="InterPro" id="IPR011051">
    <property type="entry name" value="RmlC_Cupin_sf"/>
</dbReference>
<dbReference type="InterPro" id="IPR036866">
    <property type="entry name" value="RibonucZ/Hydroxyglut_hydro"/>
</dbReference>
<evidence type="ECO:0000313" key="3">
    <source>
        <dbReference type="EMBL" id="SVC46831.1"/>
    </source>
</evidence>
<accession>A0A382MHR8</accession>
<name>A0A382MHR8_9ZZZZ</name>
<dbReference type="SUPFAM" id="SSF56281">
    <property type="entry name" value="Metallo-hydrolase/oxidoreductase"/>
    <property type="match status" value="1"/>
</dbReference>
<evidence type="ECO:0000259" key="2">
    <source>
        <dbReference type="SMART" id="SM00849"/>
    </source>
</evidence>
<dbReference type="GO" id="GO:0046872">
    <property type="term" value="F:metal ion binding"/>
    <property type="evidence" value="ECO:0007669"/>
    <property type="project" value="UniProtKB-KW"/>
</dbReference>
<gene>
    <name evidence="3" type="ORF">METZ01_LOCUS299685</name>
</gene>